<keyword evidence="2" id="KW-0614">Plasmid</keyword>
<protein>
    <submittedName>
        <fullName evidence="2">Uncharacterized protein</fullName>
    </submittedName>
</protein>
<dbReference type="EMBL" id="CP001350">
    <property type="protein sequence ID" value="ACL62762.1"/>
    <property type="molecule type" value="Genomic_DNA"/>
</dbReference>
<dbReference type="HOGENOM" id="CLU_1174323_0_0_5"/>
<reference evidence="3" key="1">
    <citation type="submission" date="2009-01" db="EMBL/GenBank/DDBJ databases">
        <title>Complete sequence of plasmid 1 of Methylobacterium nodulans ORS 2060.</title>
        <authorList>
            <consortium name="US DOE Joint Genome Institute"/>
            <person name="Lucas S."/>
            <person name="Copeland A."/>
            <person name="Lapidus A."/>
            <person name="Glavina del Rio T."/>
            <person name="Dalin E."/>
            <person name="Tice H."/>
            <person name="Bruce D."/>
            <person name="Goodwin L."/>
            <person name="Pitluck S."/>
            <person name="Sims D."/>
            <person name="Brettin T."/>
            <person name="Detter J.C."/>
            <person name="Han C."/>
            <person name="Larimer F."/>
            <person name="Land M."/>
            <person name="Hauser L."/>
            <person name="Kyrpides N."/>
            <person name="Ivanova N."/>
            <person name="Marx C.J."/>
            <person name="Richardson P."/>
        </authorList>
    </citation>
    <scope>NUCLEOTIDE SEQUENCE [LARGE SCALE GENOMIC DNA]</scope>
    <source>
        <strain evidence="3">LMG 21967 / CNCM I-2342 / ORS 2060</strain>
        <plasmid evidence="3">Plasmid pMNOD01</plasmid>
    </source>
</reference>
<feature type="compositionally biased region" description="Low complexity" evidence="1">
    <location>
        <begin position="133"/>
        <end position="146"/>
    </location>
</feature>
<dbReference type="KEGG" id="mno:Mnod_8702"/>
<proteinExistence type="predicted"/>
<evidence type="ECO:0000313" key="2">
    <source>
        <dbReference type="EMBL" id="ACL62762.1"/>
    </source>
</evidence>
<keyword evidence="3" id="KW-1185">Reference proteome</keyword>
<feature type="compositionally biased region" description="Basic residues" evidence="1">
    <location>
        <begin position="1"/>
        <end position="10"/>
    </location>
</feature>
<evidence type="ECO:0000256" key="1">
    <source>
        <dbReference type="SAM" id="MobiDB-lite"/>
    </source>
</evidence>
<geneLocation type="plasmid" evidence="2 3">
    <name>pMNOD01</name>
</geneLocation>
<accession>B8IWH2</accession>
<feature type="region of interest" description="Disordered" evidence="1">
    <location>
        <begin position="1"/>
        <end position="50"/>
    </location>
</feature>
<dbReference type="Proteomes" id="UP000008207">
    <property type="component" value="Plasmid pMNOD01"/>
</dbReference>
<evidence type="ECO:0000313" key="3">
    <source>
        <dbReference type="Proteomes" id="UP000008207"/>
    </source>
</evidence>
<feature type="compositionally biased region" description="Basic and acidic residues" evidence="1">
    <location>
        <begin position="29"/>
        <end position="39"/>
    </location>
</feature>
<gene>
    <name evidence="2" type="ordered locus">Mnod_8702</name>
</gene>
<feature type="region of interest" description="Disordered" evidence="1">
    <location>
        <begin position="133"/>
        <end position="199"/>
    </location>
</feature>
<dbReference type="AlphaFoldDB" id="B8IWH2"/>
<organism evidence="2 3">
    <name type="scientific">Methylobacterium nodulans (strain LMG 21967 / CNCM I-2342 / ORS 2060)</name>
    <dbReference type="NCBI Taxonomy" id="460265"/>
    <lineage>
        <taxon>Bacteria</taxon>
        <taxon>Pseudomonadati</taxon>
        <taxon>Pseudomonadota</taxon>
        <taxon>Alphaproteobacteria</taxon>
        <taxon>Hyphomicrobiales</taxon>
        <taxon>Methylobacteriaceae</taxon>
        <taxon>Methylobacterium</taxon>
    </lineage>
</organism>
<name>B8IWH2_METNO</name>
<sequence length="236" mass="25633">MVRRPPRRDRRARDDDHPGRPGRGRSRDRRPFRPDRRGEGSTGSTAAEGHLQALGVVAAGADRNGDPAGGRHLAALVRWAKAGRWCGPSQPSAAAAEVFAALTEYGHGPPAVARSLGAILRPGKPRPWCVTVSPAPARTSRASAPTLDQPHLPRHHARSCPAGSRLDGRRRRTQPVTPQRSRAAPVRPRAHGGQARPLYQARGLHRDRWCRHPRAVRRCGPGAPGRPATCCGSRWR</sequence>